<dbReference type="GO" id="GO:0003700">
    <property type="term" value="F:DNA-binding transcription factor activity"/>
    <property type="evidence" value="ECO:0007669"/>
    <property type="project" value="TreeGrafter"/>
</dbReference>
<keyword evidence="3" id="KW-0804">Transcription</keyword>
<dbReference type="RefSeq" id="WP_034385485.1">
    <property type="nucleotide sequence ID" value="NZ_AWOT01000052.1"/>
</dbReference>
<dbReference type="InterPro" id="IPR005471">
    <property type="entry name" value="Tscrpt_reg_IclR_N"/>
</dbReference>
<keyword evidence="2" id="KW-0238">DNA-binding</keyword>
<evidence type="ECO:0000313" key="4">
    <source>
        <dbReference type="EMBL" id="KGH08575.1"/>
    </source>
</evidence>
<gene>
    <name evidence="4" type="ORF">P608_16745</name>
</gene>
<protein>
    <submittedName>
        <fullName evidence="4">IclR family transcriptional regulator</fullName>
    </submittedName>
</protein>
<keyword evidence="1" id="KW-0805">Transcription regulation</keyword>
<dbReference type="AlphaFoldDB" id="A0A096F614"/>
<evidence type="ECO:0000313" key="5">
    <source>
        <dbReference type="Proteomes" id="UP000029549"/>
    </source>
</evidence>
<keyword evidence="5" id="KW-1185">Reference proteome</keyword>
<dbReference type="PANTHER" id="PTHR30136">
    <property type="entry name" value="HELIX-TURN-HELIX TRANSCRIPTIONAL REGULATOR, ICLR FAMILY"/>
    <property type="match status" value="1"/>
</dbReference>
<dbReference type="Gene3D" id="3.30.450.40">
    <property type="match status" value="1"/>
</dbReference>
<accession>A0A0K6HPZ0</accession>
<organism evidence="4 5">
    <name type="scientific">Comamonas thiooxydans</name>
    <dbReference type="NCBI Taxonomy" id="363952"/>
    <lineage>
        <taxon>Bacteria</taxon>
        <taxon>Pseudomonadati</taxon>
        <taxon>Pseudomonadota</taxon>
        <taxon>Betaproteobacteria</taxon>
        <taxon>Burkholderiales</taxon>
        <taxon>Comamonadaceae</taxon>
        <taxon>Comamonas</taxon>
    </lineage>
</organism>
<accession>A0A096F614</accession>
<dbReference type="InterPro" id="IPR014757">
    <property type="entry name" value="Tscrpt_reg_IclR_C"/>
</dbReference>
<dbReference type="EMBL" id="AWTP01000122">
    <property type="protein sequence ID" value="KGH08575.1"/>
    <property type="molecule type" value="Genomic_DNA"/>
</dbReference>
<dbReference type="Gene3D" id="1.10.10.10">
    <property type="entry name" value="Winged helix-like DNA-binding domain superfamily/Winged helix DNA-binding domain"/>
    <property type="match status" value="1"/>
</dbReference>
<sequence>MDKTLLKGLAVLEAIAEMQGEGRVIDDVAARVGLTRSNTHRTLQTLIHAGYVERDPIGGGFRSTTKMYALGVRQLGQLDLRKIAPSFMAVLAKESAETVHLSVLEGQDVIYVDKIDSVQPIRAYSMVGGRAPAYAVATGKALLAAQPTEYLDKFPEQLIKYTPNTITSKEVLKAECTKALRVGYAVNRGEWREGVGGLAATVYDGFERPVAAIGISGPLDRLSVARMKEMAPRVIEIAAELSKALGYTRGYFGESV</sequence>
<dbReference type="InterPro" id="IPR029016">
    <property type="entry name" value="GAF-like_dom_sf"/>
</dbReference>
<evidence type="ECO:0000256" key="2">
    <source>
        <dbReference type="ARBA" id="ARBA00023125"/>
    </source>
</evidence>
<dbReference type="GO" id="GO:0003677">
    <property type="term" value="F:DNA binding"/>
    <property type="evidence" value="ECO:0007669"/>
    <property type="project" value="UniProtKB-KW"/>
</dbReference>
<reference evidence="4 5" key="1">
    <citation type="submission" date="2013-09" db="EMBL/GenBank/DDBJ databases">
        <title>High correlation between genotypes and phenotypes of environmental bacteria Comamonas testosteroni strains.</title>
        <authorList>
            <person name="Liu L."/>
            <person name="Zhu W."/>
            <person name="Xia X."/>
            <person name="Xu B."/>
            <person name="Luo M."/>
            <person name="Wang G."/>
        </authorList>
    </citation>
    <scope>NUCLEOTIDE SEQUENCE [LARGE SCALE GENOMIC DNA]</scope>
    <source>
        <strain evidence="4 5">DF2</strain>
    </source>
</reference>
<dbReference type="Pfam" id="PF01614">
    <property type="entry name" value="IclR_C"/>
    <property type="match status" value="1"/>
</dbReference>
<dbReference type="PROSITE" id="PS51078">
    <property type="entry name" value="ICLR_ED"/>
    <property type="match status" value="1"/>
</dbReference>
<dbReference type="SUPFAM" id="SSF55781">
    <property type="entry name" value="GAF domain-like"/>
    <property type="match status" value="1"/>
</dbReference>
<dbReference type="OrthoDB" id="13103at2"/>
<dbReference type="InterPro" id="IPR050707">
    <property type="entry name" value="HTH_MetabolicPath_Reg"/>
</dbReference>
<dbReference type="Pfam" id="PF09339">
    <property type="entry name" value="HTH_IclR"/>
    <property type="match status" value="1"/>
</dbReference>
<dbReference type="SMART" id="SM00346">
    <property type="entry name" value="HTH_ICLR"/>
    <property type="match status" value="1"/>
</dbReference>
<dbReference type="Proteomes" id="UP000029549">
    <property type="component" value="Unassembled WGS sequence"/>
</dbReference>
<dbReference type="SUPFAM" id="SSF46785">
    <property type="entry name" value="Winged helix' DNA-binding domain"/>
    <property type="match status" value="1"/>
</dbReference>
<name>A0A096F614_9BURK</name>
<dbReference type="PANTHER" id="PTHR30136:SF24">
    <property type="entry name" value="HTH-TYPE TRANSCRIPTIONAL REPRESSOR ALLR"/>
    <property type="match status" value="1"/>
</dbReference>
<proteinExistence type="predicted"/>
<dbReference type="InterPro" id="IPR036390">
    <property type="entry name" value="WH_DNA-bd_sf"/>
</dbReference>
<evidence type="ECO:0000256" key="3">
    <source>
        <dbReference type="ARBA" id="ARBA00023163"/>
    </source>
</evidence>
<dbReference type="GO" id="GO:0045892">
    <property type="term" value="P:negative regulation of DNA-templated transcription"/>
    <property type="evidence" value="ECO:0007669"/>
    <property type="project" value="TreeGrafter"/>
</dbReference>
<comment type="caution">
    <text evidence="4">The sequence shown here is derived from an EMBL/GenBank/DDBJ whole genome shotgun (WGS) entry which is preliminary data.</text>
</comment>
<dbReference type="PROSITE" id="PS51077">
    <property type="entry name" value="HTH_ICLR"/>
    <property type="match status" value="1"/>
</dbReference>
<dbReference type="InterPro" id="IPR036388">
    <property type="entry name" value="WH-like_DNA-bd_sf"/>
</dbReference>
<evidence type="ECO:0000256" key="1">
    <source>
        <dbReference type="ARBA" id="ARBA00023015"/>
    </source>
</evidence>